<name>A0A889IQ68_9CAUD</name>
<protein>
    <submittedName>
        <fullName evidence="1">Uncharacterized protein</fullName>
    </submittedName>
</protein>
<accession>A0A889IQ68</accession>
<organism evidence="1 2">
    <name type="scientific">Burkholderia phage BCSR52</name>
    <dbReference type="NCBI Taxonomy" id="2805748"/>
    <lineage>
        <taxon>Viruses</taxon>
        <taxon>Duplodnaviria</taxon>
        <taxon>Heunggongvirae</taxon>
        <taxon>Uroviricota</taxon>
        <taxon>Caudoviricetes</taxon>
        <taxon>Lindbergviridae</taxon>
        <taxon>Irusalimvirus</taxon>
        <taxon>Irusalimvirus BCSR52</taxon>
    </lineage>
</organism>
<evidence type="ECO:0000313" key="2">
    <source>
        <dbReference type="Proteomes" id="UP000622430"/>
    </source>
</evidence>
<keyword evidence="2" id="KW-1185">Reference proteome</keyword>
<evidence type="ECO:0000313" key="1">
    <source>
        <dbReference type="EMBL" id="QRE00426.1"/>
    </source>
</evidence>
<dbReference type="EMBL" id="MW460246">
    <property type="protein sequence ID" value="QRE00426.1"/>
    <property type="molecule type" value="Genomic_DNA"/>
</dbReference>
<sequence length="86" mass="10356">MKIKIVSHAERIARAEEQEKADKWDRVFIFWPRETKSGEYSFLCFVERCPRVIKKRVIPSRPQGPGYQPIYDKIITWRYRAIKKGE</sequence>
<reference evidence="1" key="1">
    <citation type="submission" date="2021-01" db="EMBL/GenBank/DDBJ databases">
        <authorList>
            <person name="Rakov C."/>
            <person name="Alkalay-Oren S."/>
            <person name="Coppenhagen-Glazer S."/>
            <person name="Hazan R."/>
        </authorList>
    </citation>
    <scope>NUCLEOTIDE SEQUENCE</scope>
</reference>
<dbReference type="Proteomes" id="UP000622430">
    <property type="component" value="Segment"/>
</dbReference>
<proteinExistence type="predicted"/>